<reference evidence="3 4" key="1">
    <citation type="journal article" date="2024" name="BMC Genomics">
        <title>De novo assembly and annotation of Popillia japonica's genome with initial clues to its potential as an invasive pest.</title>
        <authorList>
            <person name="Cucini C."/>
            <person name="Boschi S."/>
            <person name="Funari R."/>
            <person name="Cardaioli E."/>
            <person name="Iannotti N."/>
            <person name="Marturano G."/>
            <person name="Paoli F."/>
            <person name="Bruttini M."/>
            <person name="Carapelli A."/>
            <person name="Frati F."/>
            <person name="Nardi F."/>
        </authorList>
    </citation>
    <scope>NUCLEOTIDE SEQUENCE [LARGE SCALE GENOMIC DNA]</scope>
    <source>
        <strain evidence="3">DMR45628</strain>
    </source>
</reference>
<accession>A0AAW1N131</accession>
<dbReference type="GO" id="GO:0042383">
    <property type="term" value="C:sarcolemma"/>
    <property type="evidence" value="ECO:0007669"/>
    <property type="project" value="TreeGrafter"/>
</dbReference>
<dbReference type="Proteomes" id="UP001458880">
    <property type="component" value="Unassembled WGS sequence"/>
</dbReference>
<dbReference type="AlphaFoldDB" id="A0AAW1N131"/>
<feature type="compositionally biased region" description="Polar residues" evidence="1">
    <location>
        <begin position="63"/>
        <end position="75"/>
    </location>
</feature>
<evidence type="ECO:0000313" key="4">
    <source>
        <dbReference type="Proteomes" id="UP001458880"/>
    </source>
</evidence>
<sequence length="403" mass="45119">MENRSSTLPRRSSYSDSIFSRTQRMENRSSTLPRRSSYSDSVKNGGGNSNGSRPVSFYDNFRENGSTNTNGTACNSLEKTKSKSLQNTSTLLNSNREIKFKYDSPTQMICLNREIKFKYDSPTQMICLNTTVPQNIAASSIAGRHTPTRNSLRHSRMIVMSRMGKGSIAGRHTPTRNSLRHSRMIVMSRMGKVPKKSLPPIIRFHKLAKALVGLQTVLGTALCLLSLWMLLWAPRLKARDNPYWSAFPLLLSGIVGLVVLCSCRKEYPGMSKGYCTYLAKVITIFLSTLAAITCLTACTFAVIHLLCLSAMECEPLVDLNDTCHCRITSKSSLAPVKAYHYLDLQCTEVRNVLTMLLIFSSVANAIGGLLSIWYIYLYWASRYMYTYSKVRTKDNAPIVISNS</sequence>
<keyword evidence="2" id="KW-1133">Transmembrane helix</keyword>
<keyword evidence="2" id="KW-0812">Transmembrane</keyword>
<proteinExistence type="predicted"/>
<feature type="transmembrane region" description="Helical" evidence="2">
    <location>
        <begin position="284"/>
        <end position="311"/>
    </location>
</feature>
<feature type="compositionally biased region" description="Polar residues" evidence="1">
    <location>
        <begin position="1"/>
        <end position="42"/>
    </location>
</feature>
<feature type="transmembrane region" description="Helical" evidence="2">
    <location>
        <begin position="210"/>
        <end position="231"/>
    </location>
</feature>
<keyword evidence="2" id="KW-0472">Membrane</keyword>
<name>A0AAW1N131_POPJA</name>
<organism evidence="3 4">
    <name type="scientific">Popillia japonica</name>
    <name type="common">Japanese beetle</name>
    <dbReference type="NCBI Taxonomy" id="7064"/>
    <lineage>
        <taxon>Eukaryota</taxon>
        <taxon>Metazoa</taxon>
        <taxon>Ecdysozoa</taxon>
        <taxon>Arthropoda</taxon>
        <taxon>Hexapoda</taxon>
        <taxon>Insecta</taxon>
        <taxon>Pterygota</taxon>
        <taxon>Neoptera</taxon>
        <taxon>Endopterygota</taxon>
        <taxon>Coleoptera</taxon>
        <taxon>Polyphaga</taxon>
        <taxon>Scarabaeiformia</taxon>
        <taxon>Scarabaeidae</taxon>
        <taxon>Rutelinae</taxon>
        <taxon>Popillia</taxon>
    </lineage>
</organism>
<feature type="region of interest" description="Disordered" evidence="1">
    <location>
        <begin position="1"/>
        <end position="75"/>
    </location>
</feature>
<evidence type="ECO:0000256" key="1">
    <source>
        <dbReference type="SAM" id="MobiDB-lite"/>
    </source>
</evidence>
<protein>
    <recommendedName>
        <fullName evidence="5">Sarcospan</fullName>
    </recommendedName>
</protein>
<dbReference type="PANTHER" id="PTHR15260:SF1">
    <property type="entry name" value="SARCOSPAN"/>
    <property type="match status" value="1"/>
</dbReference>
<feature type="transmembrane region" description="Helical" evidence="2">
    <location>
        <begin position="352"/>
        <end position="379"/>
    </location>
</feature>
<dbReference type="PANTHER" id="PTHR15260">
    <property type="entry name" value="SARCOSPAN"/>
    <property type="match status" value="1"/>
</dbReference>
<gene>
    <name evidence="3" type="ORF">QE152_g4304</name>
</gene>
<feature type="transmembrane region" description="Helical" evidence="2">
    <location>
        <begin position="243"/>
        <end position="263"/>
    </location>
</feature>
<dbReference type="GO" id="GO:0016010">
    <property type="term" value="C:dystrophin-associated glycoprotein complex"/>
    <property type="evidence" value="ECO:0007669"/>
    <property type="project" value="InterPro"/>
</dbReference>
<dbReference type="InterPro" id="IPR030429">
    <property type="entry name" value="Sarcospan"/>
</dbReference>
<evidence type="ECO:0000313" key="3">
    <source>
        <dbReference type="EMBL" id="KAK9752296.1"/>
    </source>
</evidence>
<comment type="caution">
    <text evidence="3">The sequence shown here is derived from an EMBL/GenBank/DDBJ whole genome shotgun (WGS) entry which is preliminary data.</text>
</comment>
<evidence type="ECO:0000256" key="2">
    <source>
        <dbReference type="SAM" id="Phobius"/>
    </source>
</evidence>
<dbReference type="EMBL" id="JASPKY010000021">
    <property type="protein sequence ID" value="KAK9752296.1"/>
    <property type="molecule type" value="Genomic_DNA"/>
</dbReference>
<keyword evidence="4" id="KW-1185">Reference proteome</keyword>
<evidence type="ECO:0008006" key="5">
    <source>
        <dbReference type="Google" id="ProtNLM"/>
    </source>
</evidence>